<protein>
    <submittedName>
        <fullName evidence="2">Nicotinamide-nucleotide adenylyltransferase, NadR type</fullName>
    </submittedName>
</protein>
<evidence type="ECO:0000259" key="1">
    <source>
        <dbReference type="Pfam" id="PF13521"/>
    </source>
</evidence>
<name>A0A521C7W7_9SPHI</name>
<keyword evidence="2" id="KW-0548">Nucleotidyltransferase</keyword>
<proteinExistence type="predicted"/>
<sequence>MTHKHSTKSPILKIAIIGPESTGKSTMAKHLANHYNTIWVPEYAREYCEGLDRECTLQDELNMFYGQLALEEKLIPKANQLLICDVTILNVKVWCDEVFGGTPDFVTEEIKNRHYDFYLLMNIDTEWEPDPQRNFPDKRQYFFDLYERELNALNANYEIISGLGETRFRNAEKVIDAFLK</sequence>
<dbReference type="InterPro" id="IPR038727">
    <property type="entry name" value="NadR/Ttd14_AAA_dom"/>
</dbReference>
<dbReference type="InterPro" id="IPR027417">
    <property type="entry name" value="P-loop_NTPase"/>
</dbReference>
<dbReference type="InterPro" id="IPR052735">
    <property type="entry name" value="NAD_biosynth-regulator"/>
</dbReference>
<dbReference type="EMBL" id="FXSZ01000003">
    <property type="protein sequence ID" value="SMO55498.1"/>
    <property type="molecule type" value="Genomic_DNA"/>
</dbReference>
<dbReference type="RefSeq" id="WP_142602691.1">
    <property type="nucleotide sequence ID" value="NZ_FXSZ01000003.1"/>
</dbReference>
<dbReference type="SUPFAM" id="SSF52540">
    <property type="entry name" value="P-loop containing nucleoside triphosphate hydrolases"/>
    <property type="match status" value="1"/>
</dbReference>
<feature type="domain" description="NadR/Ttd14 AAA" evidence="1">
    <location>
        <begin position="13"/>
        <end position="167"/>
    </location>
</feature>
<dbReference type="Pfam" id="PF13521">
    <property type="entry name" value="AAA_28"/>
    <property type="match status" value="1"/>
</dbReference>
<dbReference type="GO" id="GO:0016779">
    <property type="term" value="F:nucleotidyltransferase activity"/>
    <property type="evidence" value="ECO:0007669"/>
    <property type="project" value="UniProtKB-KW"/>
</dbReference>
<keyword evidence="2" id="KW-0808">Transferase</keyword>
<evidence type="ECO:0000313" key="2">
    <source>
        <dbReference type="EMBL" id="SMO55498.1"/>
    </source>
</evidence>
<dbReference type="Proteomes" id="UP000315971">
    <property type="component" value="Unassembled WGS sequence"/>
</dbReference>
<evidence type="ECO:0000313" key="3">
    <source>
        <dbReference type="Proteomes" id="UP000315971"/>
    </source>
</evidence>
<dbReference type="OrthoDB" id="9151999at2"/>
<accession>A0A521C7W7</accession>
<reference evidence="2 3" key="1">
    <citation type="submission" date="2017-05" db="EMBL/GenBank/DDBJ databases">
        <authorList>
            <person name="Varghese N."/>
            <person name="Submissions S."/>
        </authorList>
    </citation>
    <scope>NUCLEOTIDE SEQUENCE [LARGE SCALE GENOMIC DNA]</scope>
    <source>
        <strain evidence="2 3">DSM 21342</strain>
    </source>
</reference>
<gene>
    <name evidence="2" type="ORF">SAMN06265350_103284</name>
</gene>
<keyword evidence="3" id="KW-1185">Reference proteome</keyword>
<dbReference type="AlphaFoldDB" id="A0A521C7W7"/>
<dbReference type="PANTHER" id="PTHR37512:SF1">
    <property type="entry name" value="NADR_TTD14 AAA DOMAIN-CONTAINING PROTEIN"/>
    <property type="match status" value="1"/>
</dbReference>
<dbReference type="PANTHER" id="PTHR37512">
    <property type="entry name" value="TRIFUNCTIONAL NAD BIOSYNTHESIS/REGULATOR PROTEIN NADR"/>
    <property type="match status" value="1"/>
</dbReference>
<dbReference type="Gene3D" id="3.40.50.300">
    <property type="entry name" value="P-loop containing nucleotide triphosphate hydrolases"/>
    <property type="match status" value="1"/>
</dbReference>
<organism evidence="2 3">
    <name type="scientific">Solitalea koreensis</name>
    <dbReference type="NCBI Taxonomy" id="543615"/>
    <lineage>
        <taxon>Bacteria</taxon>
        <taxon>Pseudomonadati</taxon>
        <taxon>Bacteroidota</taxon>
        <taxon>Sphingobacteriia</taxon>
        <taxon>Sphingobacteriales</taxon>
        <taxon>Sphingobacteriaceae</taxon>
        <taxon>Solitalea</taxon>
    </lineage>
</organism>